<dbReference type="KEGG" id="cep:Cri9333_0360"/>
<dbReference type="RefSeq" id="WP_015201481.1">
    <property type="nucleotide sequence ID" value="NC_019753.1"/>
</dbReference>
<reference evidence="1 2" key="1">
    <citation type="submission" date="2012-06" db="EMBL/GenBank/DDBJ databases">
        <title>Finished chromosome of genome of Crinalium epipsammum PCC 9333.</title>
        <authorList>
            <consortium name="US DOE Joint Genome Institute"/>
            <person name="Gugger M."/>
            <person name="Coursin T."/>
            <person name="Rippka R."/>
            <person name="Tandeau De Marsac N."/>
            <person name="Huntemann M."/>
            <person name="Wei C.-L."/>
            <person name="Han J."/>
            <person name="Detter J.C."/>
            <person name="Han C."/>
            <person name="Tapia R."/>
            <person name="Davenport K."/>
            <person name="Daligault H."/>
            <person name="Erkkila T."/>
            <person name="Gu W."/>
            <person name="Munk A.C.C."/>
            <person name="Teshima H."/>
            <person name="Xu Y."/>
            <person name="Chain P."/>
            <person name="Chen A."/>
            <person name="Krypides N."/>
            <person name="Mavromatis K."/>
            <person name="Markowitz V."/>
            <person name="Szeto E."/>
            <person name="Ivanova N."/>
            <person name="Mikhailova N."/>
            <person name="Ovchinnikova G."/>
            <person name="Pagani I."/>
            <person name="Pati A."/>
            <person name="Goodwin L."/>
            <person name="Peters L."/>
            <person name="Pitluck S."/>
            <person name="Woyke T."/>
            <person name="Kerfeld C."/>
        </authorList>
    </citation>
    <scope>NUCLEOTIDE SEQUENCE [LARGE SCALE GENOMIC DNA]</scope>
    <source>
        <strain evidence="1 2">PCC 9333</strain>
    </source>
</reference>
<accession>K9VVZ1</accession>
<dbReference type="AlphaFoldDB" id="K9VVZ1"/>
<keyword evidence="2" id="KW-1185">Reference proteome</keyword>
<dbReference type="EMBL" id="CP003620">
    <property type="protein sequence ID" value="AFZ11340.1"/>
    <property type="molecule type" value="Genomic_DNA"/>
</dbReference>
<evidence type="ECO:0000313" key="2">
    <source>
        <dbReference type="Proteomes" id="UP000010472"/>
    </source>
</evidence>
<evidence type="ECO:0000313" key="1">
    <source>
        <dbReference type="EMBL" id="AFZ11340.1"/>
    </source>
</evidence>
<dbReference type="STRING" id="1173022.Cri9333_0360"/>
<proteinExistence type="predicted"/>
<name>K9VVZ1_9CYAN</name>
<gene>
    <name evidence="1" type="ORF">Cri9333_0360</name>
</gene>
<sequence length="76" mass="8282">MCNQPPENLLGDAIACNYLLSTLPNCCGFLNEDGIPEEEKFSYKQFDKPVGSGIYAISIGRVCILPASKNDVIIDD</sequence>
<dbReference type="Proteomes" id="UP000010472">
    <property type="component" value="Chromosome"/>
</dbReference>
<dbReference type="HOGENOM" id="CLU_2648386_0_0_3"/>
<organism evidence="1 2">
    <name type="scientific">Crinalium epipsammum PCC 9333</name>
    <dbReference type="NCBI Taxonomy" id="1173022"/>
    <lineage>
        <taxon>Bacteria</taxon>
        <taxon>Bacillati</taxon>
        <taxon>Cyanobacteriota</taxon>
        <taxon>Cyanophyceae</taxon>
        <taxon>Gomontiellales</taxon>
        <taxon>Gomontiellaceae</taxon>
        <taxon>Crinalium</taxon>
    </lineage>
</organism>
<protein>
    <submittedName>
        <fullName evidence="1">Uncharacterized protein</fullName>
    </submittedName>
</protein>